<dbReference type="EMBL" id="JAFEJA010000002">
    <property type="protein sequence ID" value="MBM9622921.1"/>
    <property type="molecule type" value="Genomic_DNA"/>
</dbReference>
<organism evidence="10 11">
    <name type="scientific">Streptomyces zhihengii</name>
    <dbReference type="NCBI Taxonomy" id="1818004"/>
    <lineage>
        <taxon>Bacteria</taxon>
        <taxon>Bacillati</taxon>
        <taxon>Actinomycetota</taxon>
        <taxon>Actinomycetes</taxon>
        <taxon>Kitasatosporales</taxon>
        <taxon>Streptomycetaceae</taxon>
        <taxon>Streptomyces</taxon>
    </lineage>
</organism>
<dbReference type="SUPFAM" id="SSF52317">
    <property type="entry name" value="Class I glutamine amidotransferase-like"/>
    <property type="match status" value="1"/>
</dbReference>
<dbReference type="InterPro" id="IPR029062">
    <property type="entry name" value="Class_I_gatase-like"/>
</dbReference>
<dbReference type="RefSeq" id="WP_205377121.1">
    <property type="nucleotide sequence ID" value="NZ_JAFEJA010000002.1"/>
</dbReference>
<dbReference type="Gene3D" id="3.20.20.80">
    <property type="entry name" value="Glycosidases"/>
    <property type="match status" value="1"/>
</dbReference>
<dbReference type="Gene3D" id="3.40.50.880">
    <property type="match status" value="1"/>
</dbReference>
<evidence type="ECO:0000256" key="1">
    <source>
        <dbReference type="ARBA" id="ARBA00001412"/>
    </source>
</evidence>
<comment type="catalytic activity">
    <reaction evidence="1 6">
        <text>Hydrolysis of terminal non-reducing beta-D-galactose residues in beta-D-galactosides.</text>
        <dbReference type="EC" id="3.2.1.23"/>
    </reaction>
</comment>
<proteinExistence type="inferred from homology"/>
<feature type="domain" description="Beta-galactosidase trimerisation" evidence="8">
    <location>
        <begin position="394"/>
        <end position="598"/>
    </location>
</feature>
<keyword evidence="4 6" id="KW-0378">Hydrolase</keyword>
<evidence type="ECO:0000256" key="3">
    <source>
        <dbReference type="ARBA" id="ARBA00012756"/>
    </source>
</evidence>
<dbReference type="InterPro" id="IPR017853">
    <property type="entry name" value="GH"/>
</dbReference>
<evidence type="ECO:0000256" key="6">
    <source>
        <dbReference type="PIRNR" id="PIRNR001084"/>
    </source>
</evidence>
<evidence type="ECO:0000313" key="10">
    <source>
        <dbReference type="EMBL" id="MBM9622921.1"/>
    </source>
</evidence>
<dbReference type="Pfam" id="PF08532">
    <property type="entry name" value="Glyco_hydro_42M"/>
    <property type="match status" value="1"/>
</dbReference>
<evidence type="ECO:0000259" key="8">
    <source>
        <dbReference type="Pfam" id="PF08532"/>
    </source>
</evidence>
<dbReference type="CDD" id="cd03143">
    <property type="entry name" value="A4_beta-galactosidase_middle_domain"/>
    <property type="match status" value="1"/>
</dbReference>
<dbReference type="InterPro" id="IPR013739">
    <property type="entry name" value="Beta_galactosidase_C"/>
</dbReference>
<protein>
    <recommendedName>
        <fullName evidence="3 6">Beta-galactosidase</fullName>
        <shortName evidence="6">Beta-gal</shortName>
        <ecNumber evidence="3 6">3.2.1.23</ecNumber>
    </recommendedName>
</protein>
<dbReference type="PIRSF" id="PIRSF001084">
    <property type="entry name" value="B-galactosidase"/>
    <property type="match status" value="1"/>
</dbReference>
<dbReference type="InterPro" id="IPR013529">
    <property type="entry name" value="Glyco_hydro_42_N"/>
</dbReference>
<evidence type="ECO:0000259" key="7">
    <source>
        <dbReference type="Pfam" id="PF02449"/>
    </source>
</evidence>
<dbReference type="Proteomes" id="UP000664109">
    <property type="component" value="Unassembled WGS sequence"/>
</dbReference>
<reference evidence="10 11" key="1">
    <citation type="journal article" date="2016" name="Arch. Microbiol.">
        <title>Streptomyces zhihengii sp. nov., isolated from rhizospheric soil of Psammosilene tunicoides.</title>
        <authorList>
            <person name="Huang M.J."/>
            <person name="Fei J.J."/>
            <person name="Salam N."/>
            <person name="Kim C.J."/>
            <person name="Hozzein W.N."/>
            <person name="Xiao M."/>
            <person name="Huang H.Q."/>
            <person name="Li W.J."/>
        </authorList>
    </citation>
    <scope>NUCLEOTIDE SEQUENCE [LARGE SCALE GENOMIC DNA]</scope>
    <source>
        <strain evidence="10 11">YIM T102</strain>
    </source>
</reference>
<dbReference type="EC" id="3.2.1.23" evidence="3 6"/>
<dbReference type="Pfam" id="PF08533">
    <property type="entry name" value="Glyco_hydro_42C"/>
    <property type="match status" value="1"/>
</dbReference>
<comment type="similarity">
    <text evidence="2 6">Belongs to the glycosyl hydrolase 42 family.</text>
</comment>
<evidence type="ECO:0000313" key="11">
    <source>
        <dbReference type="Proteomes" id="UP000664109"/>
    </source>
</evidence>
<dbReference type="PANTHER" id="PTHR36447:SF1">
    <property type="entry name" value="BETA-GALACTOSIDASE GANA"/>
    <property type="match status" value="1"/>
</dbReference>
<evidence type="ECO:0000256" key="5">
    <source>
        <dbReference type="ARBA" id="ARBA00023295"/>
    </source>
</evidence>
<accession>A0ABS2UZB4</accession>
<comment type="caution">
    <text evidence="10">The sequence shown here is derived from an EMBL/GenBank/DDBJ whole genome shotgun (WGS) entry which is preliminary data.</text>
</comment>
<sequence length="654" mass="71046">MSNVSGDRFWFGGDYNPEQWPAHVWDEDVKLMGRAGVTVATVGVFSWSRLQPAPDTFDFAWLDDVLGRLAGAGIGIDLATATASPPPWLVAAHPEMAPVTADGVVLGNTSRQHYSPHSPVYREHALALVRALAERYGQHPGLVAWHVNNEYACHVPRCYGPDAEAAFRVWLRAKYSTVEALNAAWGTAFWSQRYSDFEEIMPPRTAPTASNPTQLIDFDRFTSDAFLDLFRAEAEIVRAASPGIPVTTNFMGAFRPLDYWKWAREVDFVSDDSYPDPVDPQAPAAAALTRDLMRSLGNGKPWVLMEQATSAVNWRPANAPKAPGQNRAYSLQAVARGADGIMYFQWRQSAAGAEKFHSGMLPHAGPDSRVFREVCALGAELADLSRLRGTEVSARIGIVFDWDSWWALEQESTPTRLDYLSLVQDWYRAFWARDAVVDFLPADGPFDGYDLVVVPALHVADEAALTALAAVPERGGRLAVGFMTGVLDRDLRVPAEGYLGSLAGVLGVRVEEFAPVAPAPGGPAPVLRLSGALGELTAGTWAEFTHAVDAEVRASFDDGVVRSWPAVTRRGTGSGDAWYVATRLDAPSMDRLVGVLLDGVGAQAPTAEPNEQVEVVRRGDTVFVINHSAEEQSVTVHGHGRRTLAPHGTEVLPG</sequence>
<name>A0ABS2UZB4_9ACTN</name>
<dbReference type="InterPro" id="IPR003476">
    <property type="entry name" value="Glyco_hydro_42"/>
</dbReference>
<gene>
    <name evidence="10" type="ORF">JE024_30120</name>
</gene>
<dbReference type="PANTHER" id="PTHR36447">
    <property type="entry name" value="BETA-GALACTOSIDASE GANA"/>
    <property type="match status" value="1"/>
</dbReference>
<keyword evidence="5 6" id="KW-0326">Glycosidase</keyword>
<keyword evidence="11" id="KW-1185">Reference proteome</keyword>
<evidence type="ECO:0000259" key="9">
    <source>
        <dbReference type="Pfam" id="PF08533"/>
    </source>
</evidence>
<evidence type="ECO:0000256" key="2">
    <source>
        <dbReference type="ARBA" id="ARBA00005940"/>
    </source>
</evidence>
<feature type="domain" description="Glycoside hydrolase family 42 N-terminal" evidence="7">
    <location>
        <begin position="14"/>
        <end position="383"/>
    </location>
</feature>
<dbReference type="Pfam" id="PF02449">
    <property type="entry name" value="Glyco_hydro_42"/>
    <property type="match status" value="1"/>
</dbReference>
<dbReference type="InterPro" id="IPR013738">
    <property type="entry name" value="Beta_galactosidase_Trimer"/>
</dbReference>
<feature type="domain" description="Beta-galactosidase C-terminal" evidence="9">
    <location>
        <begin position="613"/>
        <end position="652"/>
    </location>
</feature>
<evidence type="ECO:0000256" key="4">
    <source>
        <dbReference type="ARBA" id="ARBA00022801"/>
    </source>
</evidence>
<dbReference type="SUPFAM" id="SSF51445">
    <property type="entry name" value="(Trans)glycosidases"/>
    <property type="match status" value="1"/>
</dbReference>